<dbReference type="Proteomes" id="UP000887572">
    <property type="component" value="Unplaced"/>
</dbReference>
<evidence type="ECO:0000259" key="6">
    <source>
        <dbReference type="PROSITE" id="PS50234"/>
    </source>
</evidence>
<dbReference type="InterPro" id="IPR001881">
    <property type="entry name" value="EGF-like_Ca-bd_dom"/>
</dbReference>
<feature type="domain" description="Fibronectin type-III" evidence="8">
    <location>
        <begin position="230"/>
        <end position="327"/>
    </location>
</feature>
<dbReference type="InterPro" id="IPR002035">
    <property type="entry name" value="VWF_A"/>
</dbReference>
<dbReference type="InterPro" id="IPR013151">
    <property type="entry name" value="Immunoglobulin_dom"/>
</dbReference>
<dbReference type="Pfam" id="PF13927">
    <property type="entry name" value="Ig_3"/>
    <property type="match status" value="1"/>
</dbReference>
<feature type="compositionally biased region" description="Low complexity" evidence="5">
    <location>
        <begin position="2315"/>
        <end position="2333"/>
    </location>
</feature>
<dbReference type="InterPro" id="IPR000742">
    <property type="entry name" value="EGF"/>
</dbReference>
<proteinExistence type="predicted"/>
<feature type="region of interest" description="Disordered" evidence="5">
    <location>
        <begin position="3476"/>
        <end position="3520"/>
    </location>
</feature>
<evidence type="ECO:0000256" key="1">
    <source>
        <dbReference type="ARBA" id="ARBA00004239"/>
    </source>
</evidence>
<feature type="region of interest" description="Disordered" evidence="5">
    <location>
        <begin position="2011"/>
        <end position="2048"/>
    </location>
</feature>
<dbReference type="SMART" id="SM00327">
    <property type="entry name" value="VWA"/>
    <property type="match status" value="5"/>
</dbReference>
<keyword evidence="4" id="KW-1015">Disulfide bond</keyword>
<feature type="domain" description="Ig-like" evidence="7">
    <location>
        <begin position="1044"/>
        <end position="1123"/>
    </location>
</feature>
<feature type="domain" description="Fibronectin type-III" evidence="8">
    <location>
        <begin position="618"/>
        <end position="715"/>
    </location>
</feature>
<dbReference type="SUPFAM" id="SSF49265">
    <property type="entry name" value="Fibronectin type III"/>
    <property type="match status" value="6"/>
</dbReference>
<dbReference type="InterPro" id="IPR036179">
    <property type="entry name" value="Ig-like_dom_sf"/>
</dbReference>
<dbReference type="SUPFAM" id="SSF48726">
    <property type="entry name" value="Immunoglobulin"/>
    <property type="match status" value="6"/>
</dbReference>
<dbReference type="Pfam" id="PF14670">
    <property type="entry name" value="FXa_inhibition"/>
    <property type="match status" value="1"/>
</dbReference>
<evidence type="ECO:0000313" key="10">
    <source>
        <dbReference type="WBParaSite" id="Gr19_v10_g4278.t1"/>
    </source>
</evidence>
<feature type="domain" description="Fibronectin type-III" evidence="8">
    <location>
        <begin position="832"/>
        <end position="930"/>
    </location>
</feature>
<dbReference type="Pfam" id="PF07645">
    <property type="entry name" value="EGF_CA"/>
    <property type="match status" value="1"/>
</dbReference>
<dbReference type="CDD" id="cd00096">
    <property type="entry name" value="Ig"/>
    <property type="match status" value="2"/>
</dbReference>
<dbReference type="GO" id="GO:0005509">
    <property type="term" value="F:calcium ion binding"/>
    <property type="evidence" value="ECO:0007669"/>
    <property type="project" value="InterPro"/>
</dbReference>
<feature type="region of interest" description="Disordered" evidence="5">
    <location>
        <begin position="2285"/>
        <end position="2335"/>
    </location>
</feature>
<feature type="region of interest" description="Disordered" evidence="5">
    <location>
        <begin position="3087"/>
        <end position="3126"/>
    </location>
</feature>
<dbReference type="PROSITE" id="PS50853">
    <property type="entry name" value="FN3"/>
    <property type="match status" value="9"/>
</dbReference>
<evidence type="ECO:0000256" key="5">
    <source>
        <dbReference type="SAM" id="MobiDB-lite"/>
    </source>
</evidence>
<reference evidence="10" key="1">
    <citation type="submission" date="2022-11" db="UniProtKB">
        <authorList>
            <consortium name="WormBaseParasite"/>
        </authorList>
    </citation>
    <scope>IDENTIFICATION</scope>
</reference>
<feature type="domain" description="Fibronectin type-III" evidence="8">
    <location>
        <begin position="1432"/>
        <end position="1545"/>
    </location>
</feature>
<name>A0A914HTC7_GLORO</name>
<feature type="compositionally biased region" description="Basic and acidic residues" evidence="5">
    <location>
        <begin position="2642"/>
        <end position="2651"/>
    </location>
</feature>
<feature type="domain" description="Fibronectin type-III" evidence="8">
    <location>
        <begin position="935"/>
        <end position="1042"/>
    </location>
</feature>
<evidence type="ECO:0000259" key="7">
    <source>
        <dbReference type="PROSITE" id="PS50835"/>
    </source>
</evidence>
<dbReference type="InterPro" id="IPR036116">
    <property type="entry name" value="FN3_sf"/>
</dbReference>
<organism evidence="9 10">
    <name type="scientific">Globodera rostochiensis</name>
    <name type="common">Golden nematode worm</name>
    <name type="synonym">Heterodera rostochiensis</name>
    <dbReference type="NCBI Taxonomy" id="31243"/>
    <lineage>
        <taxon>Eukaryota</taxon>
        <taxon>Metazoa</taxon>
        <taxon>Ecdysozoa</taxon>
        <taxon>Nematoda</taxon>
        <taxon>Chromadorea</taxon>
        <taxon>Rhabditida</taxon>
        <taxon>Tylenchina</taxon>
        <taxon>Tylenchomorpha</taxon>
        <taxon>Tylenchoidea</taxon>
        <taxon>Heteroderidae</taxon>
        <taxon>Heteroderinae</taxon>
        <taxon>Globodera</taxon>
    </lineage>
</organism>
<feature type="domain" description="Ig-like" evidence="7">
    <location>
        <begin position="518"/>
        <end position="614"/>
    </location>
</feature>
<comment type="subcellular location">
    <subcellularLocation>
        <location evidence="1">Secreted</location>
        <location evidence="1">Extracellular space</location>
    </subcellularLocation>
</comment>
<protein>
    <submittedName>
        <fullName evidence="10">Uncharacterized protein</fullName>
    </submittedName>
</protein>
<dbReference type="InterPro" id="IPR003598">
    <property type="entry name" value="Ig_sub2"/>
</dbReference>
<dbReference type="InterPro" id="IPR013783">
    <property type="entry name" value="Ig-like_fold"/>
</dbReference>
<feature type="region of interest" description="Disordered" evidence="5">
    <location>
        <begin position="3139"/>
        <end position="3187"/>
    </location>
</feature>
<dbReference type="InterPro" id="IPR003599">
    <property type="entry name" value="Ig_sub"/>
</dbReference>
<dbReference type="PROSITE" id="PS50234">
    <property type="entry name" value="VWFA"/>
    <property type="match status" value="3"/>
</dbReference>
<feature type="domain" description="VWFA" evidence="6">
    <location>
        <begin position="2677"/>
        <end position="2814"/>
    </location>
</feature>
<feature type="compositionally biased region" description="Polar residues" evidence="5">
    <location>
        <begin position="3160"/>
        <end position="3184"/>
    </location>
</feature>
<dbReference type="CDD" id="cd00198">
    <property type="entry name" value="vWFA"/>
    <property type="match status" value="1"/>
</dbReference>
<feature type="domain" description="Ig-like" evidence="7">
    <location>
        <begin position="1347"/>
        <end position="1423"/>
    </location>
</feature>
<feature type="domain" description="Ig-like" evidence="7">
    <location>
        <begin position="140"/>
        <end position="228"/>
    </location>
</feature>
<dbReference type="Gene3D" id="3.40.50.410">
    <property type="entry name" value="von Willebrand factor, type A domain"/>
    <property type="match status" value="4"/>
</dbReference>
<sequence>MQTFAYPKNETEKIATSRPFLFVKYGCDAGYELVDEADTMFCRKGQWVQTAPLCRGQGLCETDNGGCSHSCISFARNASVECRCPKGMVLETDRKTCVKPVPKNLCRKLAGCTCSSIDERQYSCACPSPADRCLLMRGPPKIYLNPPPDYQVEPGGNLNISCAAVAFPFPQIFWEKGTADAHTNGANGGVVKSEQVLIIKEIYKSTEFTCHARNQLGDVSRKVRVEVTGPGSAPVLRELNAGRSSINLQWEPPHVLNRPITVYSIFSSTNPTQPIRNWAHENVSEPNRQHTLRGLSPDTTYTVRIRAHDSMGPGKLSNPVSVRTLPPAKRPFLLITEGGELRTAPKVPFTINCNLSRGDPIPQMHWESNGRPIRPAQDSKHIALQHVGLLMTTEFQCVAENEAGRTVQKVLVTVTGPSQPEQIRYHVEGTSVILQWDEPKITNGPMADYEVFYTDTPSLPVEQWAVMRSGTPHQRALTVPALRETTDYAIKMRGVNVNGPGLFSLPFTIRTWLAPRVPQVSISPEQRLERRPSQDEMEVFCDADGVPRPRILWWWDGRPVADGQDELRIIDSTPLDEKVRTRQRLLFQSTTRSGTLKCQAINEKGTGEKELEVHILGPGAPPFQISSSPVRDGFSVQWQPPLIPNGDVINYVIYWSKDSEAELADWSQKTVDGESRSVLISDQQEQTPYVFRVQAIGTEGPGIISPSYEVTTGLRHIPLAVTIRVISPPPSAAPEGTLVEPRGPIRFQCVAVGRPKPLVSFSWVPFDANSEPGEGPAQLAVEPDPDGQEHRFVSAETATRTNTKRRLLCEARNDQGQVQAAHLFQVLKPGGPPRDVAAEVEVDNKVTVSWRPPAYTNGPLSGFLLLLSPNPSLPLDQWRHFPVPSGDQPRHVFQRGELEPETAYYVRVAAENVHGRGEHSEVATFVTVSGAPLDAPTDLVVTVAPDNTISAIWGPPAQPNGPLHHYTVYFTLDDGPADENYKQWTRLTAPLRPDGGGQIVLGREMYNILAERDYRLRVTATNDMNEGPPSAVARFTTGTGETAPTVGIVPPDNPAEVQPLADYSVRCDATGIPPPTIWWTLGTDEQRLPGGAHLLLRKLHKDSTATCHAENNAGKAQVVLELHVLGPGTPPNEVVVLPMPDQVLNVEWTAPDETNGKLIGYIVHYAELSDGQLEPPPDAWKQIRVPADVNRQRLAELRPKTIYAVRLQAISDRGPGVLSDSVLARTLPLAPKAPEVMPVMVHDNNTVLVTFLPSDDPEEVGKKVQNYRIHYTKGDPSLEDAKWNEMTWSIPPGVDPAKEMKVFLDGENFDRETKYHVRIIPIGVIEGPPSPAKDFATKLGVVAPDKPLVHVDVEDNILRVPAGTDYTVACTANGFPAPQMKWVDKEGNLISEGGMLRVSDIRQSKEFVCVAENEGGRTETGFTIFVAGPGSAPENIRLAATRPKSISVTWDPPQIANGNITRYIIYYTALDDQSRDLLVGQVPSKPISEWMSSHVMGKQLGVGEKQALITDFVESDTAYAVVVQAANQDGPGPYSNQHNIRTMSRARAAPPTQLQVEPINQTSVEVHWKPAEVLEEVPLSYEIYYVPAEKKIEEDEQLSLPKWSRVDVPDASKTSHIIWNALEPDTEYVFKIRALYPSGPGIFSEPCIAKTLPEGDAPYIVVSSGSRGTAGESVIQLLPGSDYTVFCRASGHPQPAVRWIRGGEIPIDPSIVKEDDTGTKWSLFLSNITEPSTFNCVARNPLGVANWTIRLEMLDGLSDGWMGQLVRVENRRGQIYLHFADSLPNSLRKANQWTLRYTDEPNKERILWSVLESENRILEEIPIRQPAAPMEPGVTYYLVVENSNEGVRSPVFTILVPKAPGDLRVGSNINDEMVVDFRPAIGGVQPVRQYLVRYWPTTKEEDGAVEHGADAESEDVKTIHVDVNRTAVAVLGDGQELAGPPVLIRTPAKEIRCDCSHACKLLETDSVQVRVECYCPDGWLLADDDKTCTQVEPTGGTDTVIEVSPTFELEQQRPKEVDLRPGPSGITVTPPTSRAGMEETEAKPSPSIRPTELFNIRAGDDLAATVHVLPTDTLGREIRPVVMFNGTQLQTDGLGNFYDQMGRKVERDEEQRALGPDGQVLKVDTDGNWVYPPLDKYGQPMPTGANQYPVYSVVDDDGVSMRRDHEGQTLDHDGKPLPTDAYGQPMGPDSSPLPTNFYGQFVLGRRGEGTGDVLPTDTMGFPIYPIVYPDGQLLPTASSGLFLDSERGDEVQRDEQGIPVDNQGNQLAKNAQGMFVFPRPASTTSVSADEVLEPKSEGAQTVGVSTAEPSASKPSTTTTTSTTSTTTTTTSTTARPTVAVVGPDGLLLSTTRDGLVLDRAGSPLPTNAEGTFIGADGLPLPTDAQGRFVHVTAPAWARTLPTDDYGHRIHPVVDQFGIPMPTDASGHHLDADGAVIETDEFGRPVDASGNIFEQLNEQGQYIYTRPDSTLEPAATARGHIVVVDTEGHQLDRDEQGGWIRIGGERKVLPTNADGLLLGPDGSPLPTNAEGQFVYAWSAEQDKKEAELVVTVTDSSGRVLQPVVDANGTPLARDTVSGRYMDTSGTPIAVDDQGRPLDRAGRLLSKNIYDEFVWVEVGLVGPDGIPVPTVSHAGPEATAVTPLHDEDRESDTGRAAAMPDDRTRPRVQKGQCHLPEAVVDLVLAVNDELLQPHGDRLRQALEDLFGHHLDLAADATRVALLQYGKNVLVPVNLGGYHERDQLLDQLGQLRSGGINALGLPDLSAAYEAALQQFESFGRGGNVPKVLVVLSSGEDIVPKSPKSALHAAGITAVLVGPSSYDSEVAEESRVHLLVDDWAQLSGAQIADFLEAQCRHGTLALPKSRAKFVSEKHIATTMSPAAVQRGTTALRTFIGEAPRSPEDCATLQRRSRLLLVVETSEATVEKHEELKQSLLYFMREYVQRSDTKVGIIYYGDTVEVGVDLGNYNNWHELEDSVENMHFVGGSPNPLLAMRSAQQMLAEQEPTATKLVMLIHRHRIDVAAHAEIEEMARADNFALLELSYPRWPVLENQQAYWDRQLCMVEALIERLENTVPADIDEIFFGIEHGKAEEEEAQSRASSSHRHFPTDPSGTARPSNGQFLPPTNASGHFVGLDGVPLPVDAAGRPLDAQDNALTPPDSRGVYQQQQQEQHMTGPDQTLATPQPQLTAPDGSPLPIDAVGHLLAKVEHEIGRAEITVLPTDQTGKFIHQLVHADSGVPLITDQMGRYVDDRGELVPTDDFGRPLDRHGNILPTNAFGQFVYRSVADQQQLWVGELVSEAGEALPRDADGEYTDFAGRRIRVNARGEPLGWDGNVLDKNARGQFVFRSPVVIGSDGLPLPTDAAGLILDRRTGSPLPTNADGVPLGADGMPLLTDTTGHFFVWAVTAPPSVTKTLPTDETGKILFPIVDQFGIPLLTDSSGRFLDAFGEPIPLDEFGRPLGPDGLPLMTNPRGEYVVGQTSAPTPTDTDRGSPIPAHTEHHRMRDETEQVTDVPPTDGTGRLVLPVVSSDTGLLLPRNEEGRFINAQGEEIPTDDFGRPLGGRLREVLPRNELGQFVFRDALPDDQTVPEGADVALSPLAEREQLLLVQRLRNQSAHCFVGGFIELLNVFDTSANVKILDYRMMKEAVKSFFMDHFDLRPHHGVRVGLLKYGDSVEVPITLGDYDTEAELLVRMGETRRLKGEPNLEAALREAAGEFHLSGADDAPRVVIVWKSGNSTSSASKIRQAADQLHQQYGALILVITASGSTTEEDEAMLDGDSSSAPFVFDGWASADSDGLGAVADAICRAVPQAKGEQTLAAAVSWPSRPTSTPSSSATTVGGVLRDCGRVEYTLDLMLVVEGLATLVDESFDLAPDMVRLGFIIYSEMVAVPVALGHYEDKIELLSKMTSAQKLNGSTAIALRGLEAARQQFQLHGRNTVPKVVVLLTNSKHRGNAATSAQELREQLGARIFAVAVAPSSDHLGTLTRIVGGAERAREQLLRLDSVEQLADPSRLAPLRRALCAAPTRRANSERSTTSVHRSALITAAAAASTPRDGWGSGGRVTRAIPAGDEYPQALCPDGHLRPLLINVLVDLTKSSATNPTSFELVLSYLSAFVERHFSAESQRIRLNLIGMDEKGLIGPSEEAIPLRQFGDRLAKMFKGQTFGGGEGLALPEGPNLSVGLRESGKLSQNAIDGQQRVVLLISQQGTSSNNAEPDQKHQVVAISVDYPRSNLLKKMAGNHANRVIHFPNWTGTDVQQQFERWLTLAICNAIKSDAAGGGGGTAPEAKPTPPALTMLKMKTKRRGTTRMPKWRRLQQQSDAGDDVVPSHVLIRPVGPHSLSVSWSPCCAPNRQSYNFSVLFTPDDSLPFPSHWSPRHGVSCADSAGFRLDALPSDHDYSVCVLNSRQLSDATTRNEVNAQCDSIWLGKDTVIAADIVLPRQKCGGLICVCNDGNGQLLTTPPPASVSSSTVPPPSPCSQQGQQCPCQKSTNADGKCPTGYRMGGIKLCEDVNECAEQNGHCSHGCVNTAGSFYCACPPGLVLDPAHARQCVPIDGGLRRAADLFGHWARMAKKDVKSII</sequence>
<evidence type="ECO:0000256" key="2">
    <source>
        <dbReference type="ARBA" id="ARBA00022536"/>
    </source>
</evidence>
<dbReference type="SUPFAM" id="SSF53300">
    <property type="entry name" value="vWA-like"/>
    <property type="match status" value="4"/>
</dbReference>
<dbReference type="CDD" id="cd00063">
    <property type="entry name" value="FN3"/>
    <property type="match status" value="9"/>
</dbReference>
<feature type="domain" description="VWFA" evidence="6">
    <location>
        <begin position="3835"/>
        <end position="4018"/>
    </location>
</feature>
<dbReference type="Pfam" id="PF00047">
    <property type="entry name" value="ig"/>
    <property type="match status" value="1"/>
</dbReference>
<feature type="compositionally biased region" description="Polar residues" evidence="5">
    <location>
        <begin position="3107"/>
        <end position="3125"/>
    </location>
</feature>
<dbReference type="InterPro" id="IPR049883">
    <property type="entry name" value="NOTCH1_EGF-like"/>
</dbReference>
<dbReference type="SMART" id="SM00408">
    <property type="entry name" value="IGc2"/>
    <property type="match status" value="5"/>
</dbReference>
<accession>A0A914HTC7</accession>
<dbReference type="SMART" id="SM00060">
    <property type="entry name" value="FN3"/>
    <property type="match status" value="11"/>
</dbReference>
<evidence type="ECO:0000259" key="8">
    <source>
        <dbReference type="PROSITE" id="PS50853"/>
    </source>
</evidence>
<keyword evidence="2" id="KW-0245">EGF-like domain</keyword>
<dbReference type="PROSITE" id="PS50835">
    <property type="entry name" value="IG_LIKE"/>
    <property type="match status" value="6"/>
</dbReference>
<dbReference type="PANTHER" id="PTHR13817:SF73">
    <property type="entry name" value="FIBRONECTIN TYPE-III DOMAIN-CONTAINING PROTEIN"/>
    <property type="match status" value="1"/>
</dbReference>
<dbReference type="InterPro" id="IPR003961">
    <property type="entry name" value="FN3_dom"/>
</dbReference>
<dbReference type="CDD" id="cd01450">
    <property type="entry name" value="vWFA_subfamily_ECM"/>
    <property type="match status" value="1"/>
</dbReference>
<dbReference type="InterPro" id="IPR050964">
    <property type="entry name" value="Striated_Muscle_Regulatory"/>
</dbReference>
<feature type="domain" description="Fibronectin type-III" evidence="8">
    <location>
        <begin position="4324"/>
        <end position="4422"/>
    </location>
</feature>
<dbReference type="InterPro" id="IPR018097">
    <property type="entry name" value="EGF_Ca-bd_CS"/>
</dbReference>
<evidence type="ECO:0000256" key="4">
    <source>
        <dbReference type="ARBA" id="ARBA00023157"/>
    </source>
</evidence>
<feature type="domain" description="Fibronectin type-III" evidence="8">
    <location>
        <begin position="1550"/>
        <end position="1654"/>
    </location>
</feature>
<keyword evidence="3" id="KW-0677">Repeat</keyword>
<dbReference type="SUPFAM" id="SSF57196">
    <property type="entry name" value="EGF/Laminin"/>
    <property type="match status" value="2"/>
</dbReference>
<dbReference type="InterPro" id="IPR036465">
    <property type="entry name" value="vWFA_dom_sf"/>
</dbReference>
<evidence type="ECO:0000313" key="9">
    <source>
        <dbReference type="Proteomes" id="UP000887572"/>
    </source>
</evidence>
<dbReference type="SMART" id="SM00181">
    <property type="entry name" value="EGF"/>
    <property type="match status" value="3"/>
</dbReference>
<dbReference type="Gene3D" id="2.60.40.10">
    <property type="entry name" value="Immunoglobulins"/>
    <property type="match status" value="15"/>
</dbReference>
<feature type="domain" description="VWFA" evidence="6">
    <location>
        <begin position="3622"/>
        <end position="3802"/>
    </location>
</feature>
<feature type="region of interest" description="Disordered" evidence="5">
    <location>
        <begin position="2642"/>
        <end position="2668"/>
    </location>
</feature>
<feature type="domain" description="Ig-like" evidence="7">
    <location>
        <begin position="319"/>
        <end position="413"/>
    </location>
</feature>
<dbReference type="GO" id="GO:0005576">
    <property type="term" value="C:extracellular region"/>
    <property type="evidence" value="ECO:0007669"/>
    <property type="project" value="UniProtKB-SubCell"/>
</dbReference>
<dbReference type="WBParaSite" id="Gr19_v10_g4278.t1">
    <property type="protein sequence ID" value="Gr19_v10_g4278.t1"/>
    <property type="gene ID" value="Gr19_v10_g4278"/>
</dbReference>
<dbReference type="PANTHER" id="PTHR13817">
    <property type="entry name" value="TITIN"/>
    <property type="match status" value="1"/>
</dbReference>
<feature type="compositionally biased region" description="Polar residues" evidence="5">
    <location>
        <begin position="2298"/>
        <end position="2314"/>
    </location>
</feature>
<dbReference type="Pfam" id="PF00092">
    <property type="entry name" value="VWA"/>
    <property type="match status" value="3"/>
</dbReference>
<dbReference type="Gene3D" id="2.10.25.10">
    <property type="entry name" value="Laminin"/>
    <property type="match status" value="2"/>
</dbReference>
<keyword evidence="9" id="KW-1185">Reference proteome</keyword>
<dbReference type="SMART" id="SM00409">
    <property type="entry name" value="IG"/>
    <property type="match status" value="7"/>
</dbReference>
<feature type="domain" description="Fibronectin type-III" evidence="8">
    <location>
        <begin position="416"/>
        <end position="514"/>
    </location>
</feature>
<feature type="domain" description="Ig-like" evidence="7">
    <location>
        <begin position="1658"/>
        <end position="1740"/>
    </location>
</feature>
<evidence type="ECO:0000256" key="3">
    <source>
        <dbReference type="ARBA" id="ARBA00022737"/>
    </source>
</evidence>
<dbReference type="SMART" id="SM00179">
    <property type="entry name" value="EGF_CA"/>
    <property type="match status" value="1"/>
</dbReference>
<dbReference type="InterPro" id="IPR007110">
    <property type="entry name" value="Ig-like_dom"/>
</dbReference>
<feature type="domain" description="Fibronectin type-III" evidence="8">
    <location>
        <begin position="1130"/>
        <end position="1229"/>
    </location>
</feature>
<dbReference type="Pfam" id="PF00041">
    <property type="entry name" value="fn3"/>
    <property type="match status" value="8"/>
</dbReference>
<dbReference type="PROSITE" id="PS01187">
    <property type="entry name" value="EGF_CA"/>
    <property type="match status" value="1"/>
</dbReference>
<dbReference type="CDD" id="cd00054">
    <property type="entry name" value="EGF_CA"/>
    <property type="match status" value="1"/>
</dbReference>